<dbReference type="PROSITE" id="PS50943">
    <property type="entry name" value="HTH_CROC1"/>
    <property type="match status" value="1"/>
</dbReference>
<dbReference type="InterPro" id="IPR001387">
    <property type="entry name" value="Cro/C1-type_HTH"/>
</dbReference>
<dbReference type="RefSeq" id="WP_107822802.1">
    <property type="nucleotide sequence ID" value="NZ_QAAD01000011.1"/>
</dbReference>
<evidence type="ECO:0000259" key="4">
    <source>
        <dbReference type="PROSITE" id="PS50943"/>
    </source>
</evidence>
<evidence type="ECO:0000313" key="5">
    <source>
        <dbReference type="EMBL" id="PTN08073.1"/>
    </source>
</evidence>
<keyword evidence="6" id="KW-1185">Reference proteome</keyword>
<dbReference type="AlphaFoldDB" id="A0A2T5C0M2"/>
<dbReference type="CDD" id="cd00093">
    <property type="entry name" value="HTH_XRE"/>
    <property type="match status" value="1"/>
</dbReference>
<keyword evidence="1" id="KW-0805">Transcription regulation</keyword>
<dbReference type="Pfam" id="PF01381">
    <property type="entry name" value="HTH_3"/>
    <property type="match status" value="1"/>
</dbReference>
<keyword evidence="3" id="KW-0804">Transcription</keyword>
<dbReference type="CDD" id="cd06529">
    <property type="entry name" value="S24_LexA-like"/>
    <property type="match status" value="1"/>
</dbReference>
<dbReference type="OrthoDB" id="796548at2"/>
<feature type="domain" description="HTH cro/C1-type" evidence="4">
    <location>
        <begin position="9"/>
        <end position="62"/>
    </location>
</feature>
<dbReference type="SMART" id="SM00530">
    <property type="entry name" value="HTH_XRE"/>
    <property type="match status" value="1"/>
</dbReference>
<gene>
    <name evidence="5" type="ORF">C8N47_111113</name>
</gene>
<keyword evidence="2" id="KW-0238">DNA-binding</keyword>
<dbReference type="InterPro" id="IPR039418">
    <property type="entry name" value="LexA-like"/>
</dbReference>
<sequence length="279" mass="31928">MKNQISTNLKYLRLLCGLNQTEFGNKFGLSRDNIASYERGSEPKITALTKIVEYFHISYEDLIHTDIENSKSIEIVTSDFGELKTKSTEIVTVENRNKNSNIFDENEKLKKDYSFDKGNIHELFQDDMQTYHLQSDYKLERQRIPLFDVEATAGIVPLFSDTASAKPIDFITIPNLPKCDGAIHVTGDSMYPLLKSGDIVLYKKINDIENNIFWGEMYLVSVDLEGEEYITVKYIQKSEKPGHIKLVSHNQHHSDKEVHISKVRALAFVKASIRINSMA</sequence>
<evidence type="ECO:0000256" key="2">
    <source>
        <dbReference type="ARBA" id="ARBA00023125"/>
    </source>
</evidence>
<reference evidence="5 6" key="1">
    <citation type="submission" date="2018-04" db="EMBL/GenBank/DDBJ databases">
        <title>Genomic Encyclopedia of Archaeal and Bacterial Type Strains, Phase II (KMG-II): from individual species to whole genera.</title>
        <authorList>
            <person name="Goeker M."/>
        </authorList>
    </citation>
    <scope>NUCLEOTIDE SEQUENCE [LARGE SCALE GENOMIC DNA]</scope>
    <source>
        <strain evidence="5 6">DSM 28823</strain>
    </source>
</reference>
<dbReference type="SUPFAM" id="SSF47413">
    <property type="entry name" value="lambda repressor-like DNA-binding domains"/>
    <property type="match status" value="1"/>
</dbReference>
<evidence type="ECO:0000313" key="6">
    <source>
        <dbReference type="Proteomes" id="UP000243525"/>
    </source>
</evidence>
<accession>A0A2T5C0M2</accession>
<dbReference type="SUPFAM" id="SSF51306">
    <property type="entry name" value="LexA/Signal peptidase"/>
    <property type="match status" value="1"/>
</dbReference>
<dbReference type="Proteomes" id="UP000243525">
    <property type="component" value="Unassembled WGS sequence"/>
</dbReference>
<dbReference type="InterPro" id="IPR036286">
    <property type="entry name" value="LexA/Signal_pep-like_sf"/>
</dbReference>
<dbReference type="InterPro" id="IPR015927">
    <property type="entry name" value="Peptidase_S24_S26A/B/C"/>
</dbReference>
<dbReference type="InterPro" id="IPR010982">
    <property type="entry name" value="Lambda_DNA-bd_dom_sf"/>
</dbReference>
<dbReference type="GO" id="GO:0003677">
    <property type="term" value="F:DNA binding"/>
    <property type="evidence" value="ECO:0007669"/>
    <property type="project" value="UniProtKB-KW"/>
</dbReference>
<dbReference type="Gene3D" id="2.10.109.10">
    <property type="entry name" value="Umud Fragment, subunit A"/>
    <property type="match status" value="1"/>
</dbReference>
<name>A0A2T5C0M2_9BACT</name>
<dbReference type="Pfam" id="PF00717">
    <property type="entry name" value="Peptidase_S24"/>
    <property type="match status" value="1"/>
</dbReference>
<dbReference type="Gene3D" id="1.10.260.40">
    <property type="entry name" value="lambda repressor-like DNA-binding domains"/>
    <property type="match status" value="1"/>
</dbReference>
<proteinExistence type="predicted"/>
<evidence type="ECO:0000256" key="3">
    <source>
        <dbReference type="ARBA" id="ARBA00023163"/>
    </source>
</evidence>
<dbReference type="PANTHER" id="PTHR40661:SF1">
    <property type="entry name" value="HTH CRO_C1-TYPE DOMAIN-CONTAINING PROTEIN"/>
    <property type="match status" value="1"/>
</dbReference>
<comment type="caution">
    <text evidence="5">The sequence shown here is derived from an EMBL/GenBank/DDBJ whole genome shotgun (WGS) entry which is preliminary data.</text>
</comment>
<evidence type="ECO:0000256" key="1">
    <source>
        <dbReference type="ARBA" id="ARBA00023015"/>
    </source>
</evidence>
<dbReference type="PANTHER" id="PTHR40661">
    <property type="match status" value="1"/>
</dbReference>
<dbReference type="EMBL" id="QAAD01000011">
    <property type="protein sequence ID" value="PTN08073.1"/>
    <property type="molecule type" value="Genomic_DNA"/>
</dbReference>
<organism evidence="5 6">
    <name type="scientific">Mangrovibacterium marinum</name>
    <dbReference type="NCBI Taxonomy" id="1639118"/>
    <lineage>
        <taxon>Bacteria</taxon>
        <taxon>Pseudomonadati</taxon>
        <taxon>Bacteroidota</taxon>
        <taxon>Bacteroidia</taxon>
        <taxon>Marinilabiliales</taxon>
        <taxon>Prolixibacteraceae</taxon>
        <taxon>Mangrovibacterium</taxon>
    </lineage>
</organism>
<protein>
    <submittedName>
        <fullName evidence="5">Peptidase S24-like protein</fullName>
    </submittedName>
</protein>